<dbReference type="PANTHER" id="PTHR30579:SF8">
    <property type="entry name" value="HTH-TYPE TRANSCRIPTIONAL REGULATOR HDFR"/>
    <property type="match status" value="1"/>
</dbReference>
<dbReference type="Proteomes" id="UP000786387">
    <property type="component" value="Unassembled WGS sequence"/>
</dbReference>
<evidence type="ECO:0000256" key="4">
    <source>
        <dbReference type="ARBA" id="ARBA00023163"/>
    </source>
</evidence>
<dbReference type="InterPro" id="IPR005119">
    <property type="entry name" value="LysR_subst-bd"/>
</dbReference>
<dbReference type="PRINTS" id="PR00039">
    <property type="entry name" value="HTHLYSR"/>
</dbReference>
<keyword evidence="4" id="KW-0804">Transcription</keyword>
<dbReference type="PROSITE" id="PS50931">
    <property type="entry name" value="HTH_LYSR"/>
    <property type="match status" value="1"/>
</dbReference>
<comment type="similarity">
    <text evidence="1">Belongs to the LysR transcriptional regulatory family.</text>
</comment>
<dbReference type="InterPro" id="IPR036388">
    <property type="entry name" value="WH-like_DNA-bd_sf"/>
</dbReference>
<evidence type="ECO:0000259" key="5">
    <source>
        <dbReference type="PROSITE" id="PS50931"/>
    </source>
</evidence>
<evidence type="ECO:0000256" key="2">
    <source>
        <dbReference type="ARBA" id="ARBA00023015"/>
    </source>
</evidence>
<dbReference type="Gene3D" id="3.40.190.10">
    <property type="entry name" value="Periplasmic binding protein-like II"/>
    <property type="match status" value="2"/>
</dbReference>
<keyword evidence="7" id="KW-1185">Reference proteome</keyword>
<dbReference type="InterPro" id="IPR036390">
    <property type="entry name" value="WH_DNA-bd_sf"/>
</dbReference>
<dbReference type="RefSeq" id="WP_181071057.1">
    <property type="nucleotide sequence ID" value="NZ_JAAMRF010000005.1"/>
</dbReference>
<keyword evidence="3" id="KW-0238">DNA-binding</keyword>
<dbReference type="SUPFAM" id="SSF46785">
    <property type="entry name" value="Winged helix' DNA-binding domain"/>
    <property type="match status" value="1"/>
</dbReference>
<dbReference type="InterPro" id="IPR000847">
    <property type="entry name" value="LysR_HTH_N"/>
</dbReference>
<dbReference type="PANTHER" id="PTHR30579">
    <property type="entry name" value="TRANSCRIPTIONAL REGULATOR"/>
    <property type="match status" value="1"/>
</dbReference>
<protein>
    <submittedName>
        <fullName evidence="6">LysR family transcriptional regulator</fullName>
    </submittedName>
</protein>
<dbReference type="Pfam" id="PF03466">
    <property type="entry name" value="LysR_substrate"/>
    <property type="match status" value="1"/>
</dbReference>
<feature type="domain" description="HTH lysR-type" evidence="5">
    <location>
        <begin position="1"/>
        <end position="58"/>
    </location>
</feature>
<dbReference type="CDD" id="cd05466">
    <property type="entry name" value="PBP2_LTTR_substrate"/>
    <property type="match status" value="1"/>
</dbReference>
<accession>A0ABR5Z1M7</accession>
<keyword evidence="2" id="KW-0805">Transcription regulation</keyword>
<dbReference type="InterPro" id="IPR050176">
    <property type="entry name" value="LTTR"/>
</dbReference>
<organism evidence="6 7">
    <name type="scientific">Stutzerimonas azotifigens</name>
    <dbReference type="NCBI Taxonomy" id="291995"/>
    <lineage>
        <taxon>Bacteria</taxon>
        <taxon>Pseudomonadati</taxon>
        <taxon>Pseudomonadota</taxon>
        <taxon>Gammaproteobacteria</taxon>
        <taxon>Pseudomonadales</taxon>
        <taxon>Pseudomonadaceae</taxon>
        <taxon>Stutzerimonas</taxon>
    </lineage>
</organism>
<dbReference type="Gene3D" id="1.10.10.10">
    <property type="entry name" value="Winged helix-like DNA-binding domain superfamily/Winged helix DNA-binding domain"/>
    <property type="match status" value="1"/>
</dbReference>
<dbReference type="SUPFAM" id="SSF53850">
    <property type="entry name" value="Periplasmic binding protein-like II"/>
    <property type="match status" value="1"/>
</dbReference>
<evidence type="ECO:0000256" key="1">
    <source>
        <dbReference type="ARBA" id="ARBA00009437"/>
    </source>
</evidence>
<dbReference type="Pfam" id="PF00126">
    <property type="entry name" value="HTH_1"/>
    <property type="match status" value="1"/>
</dbReference>
<evidence type="ECO:0000313" key="6">
    <source>
        <dbReference type="EMBL" id="MBA1274091.1"/>
    </source>
</evidence>
<evidence type="ECO:0000256" key="3">
    <source>
        <dbReference type="ARBA" id="ARBA00023125"/>
    </source>
</evidence>
<dbReference type="EMBL" id="JAAMRF010000005">
    <property type="protein sequence ID" value="MBA1274091.1"/>
    <property type="molecule type" value="Genomic_DNA"/>
</dbReference>
<sequence length="286" mass="32183">MDIELAATFLEIVRAGSFVAAAQRLHLTQTAVTARIQSLERQLGCQLFIRNRSGATLTADGERFAGHATQLVQTWDAARRDLPLPSGYRDLLNLGAEHSLCNPLMLAWVRRLSQAMPSHAVRTRIASDAELQDQLELGALDVVLVHQPEYRPGFQIEQLLEEKLVQVVHAGKPEPYLYVDWGPSFRSQHDAALPEHLNAPLSFSLGPLALQYLLQYGGRGYFRTRVVQRYLNEGSLKLVHNAPEFTHPIFLVYARAADGTALRSALDALREVADEEIDWSRWYYEV</sequence>
<comment type="caution">
    <text evidence="6">The sequence shown here is derived from an EMBL/GenBank/DDBJ whole genome shotgun (WGS) entry which is preliminary data.</text>
</comment>
<proteinExistence type="inferred from homology"/>
<gene>
    <name evidence="6" type="ORF">G7026_12060</name>
</gene>
<evidence type="ECO:0000313" key="7">
    <source>
        <dbReference type="Proteomes" id="UP000786387"/>
    </source>
</evidence>
<name>A0ABR5Z1M7_9GAMM</name>
<reference evidence="6 7" key="1">
    <citation type="submission" date="2020-02" db="EMBL/GenBank/DDBJ databases">
        <title>Synteny-based analysis reveals conserved mechanism for high triclosan tolerance in Pseudomonas, as well as instances of horizontal transfer.</title>
        <authorList>
            <person name="Mcfarland A.G."/>
            <person name="Bertucci H.K."/>
            <person name="Litmann E."/>
            <person name="Shen J."/>
            <person name="Huttenhower C."/>
            <person name="Hartmann E.M."/>
        </authorList>
    </citation>
    <scope>NUCLEOTIDE SEQUENCE [LARGE SCALE GENOMIC DNA]</scope>
    <source>
        <strain evidence="6 7">115A1</strain>
    </source>
</reference>